<dbReference type="InParanoid" id="Q0UC99"/>
<evidence type="ECO:0000313" key="1">
    <source>
        <dbReference type="EMBL" id="EAT82009.1"/>
    </source>
</evidence>
<dbReference type="RefSeq" id="XP_001800879.1">
    <property type="nucleotide sequence ID" value="XM_001800827.1"/>
</dbReference>
<dbReference type="EMBL" id="CH445341">
    <property type="protein sequence ID" value="EAT82009.1"/>
    <property type="molecule type" value="Genomic_DNA"/>
</dbReference>
<dbReference type="GeneID" id="5977786"/>
<sequence>MSDRRRSAECGSVGEVPLNNVPPIMKGASVHGWPGGQALDIEEAIASEHQAVKCMIEKLPLHKVEDAVRHMESGRVRFISVNVKD</sequence>
<reference evidence="2" key="1">
    <citation type="journal article" date="2007" name="Plant Cell">
        <title>Dothideomycete-plant interactions illuminated by genome sequencing and EST analysis of the wheat pathogen Stagonospora nodorum.</title>
        <authorList>
            <person name="Hane J.K."/>
            <person name="Lowe R.G."/>
            <person name="Solomon P.S."/>
            <person name="Tan K.C."/>
            <person name="Schoch C.L."/>
            <person name="Spatafora J.W."/>
            <person name="Crous P.W."/>
            <person name="Kodira C."/>
            <person name="Birren B.W."/>
            <person name="Galagan J.E."/>
            <person name="Torriani S.F."/>
            <person name="McDonald B.A."/>
            <person name="Oliver R.P."/>
        </authorList>
    </citation>
    <scope>NUCLEOTIDE SEQUENCE [LARGE SCALE GENOMIC DNA]</scope>
    <source>
        <strain evidence="2">SN15 / ATCC MYA-4574 / FGSC 10173</strain>
    </source>
</reference>
<dbReference type="Gene3D" id="3.40.50.720">
    <property type="entry name" value="NAD(P)-binding Rossmann-like Domain"/>
    <property type="match status" value="1"/>
</dbReference>
<gene>
    <name evidence="1" type="ORF">SNOG_10615</name>
</gene>
<protein>
    <recommendedName>
        <fullName evidence="3">Alcohol dehydrogenase-like C-terminal domain-containing protein</fullName>
    </recommendedName>
</protein>
<dbReference type="Gene3D" id="3.90.180.10">
    <property type="entry name" value="Medium-chain alcohol dehydrogenases, catalytic domain"/>
    <property type="match status" value="1"/>
</dbReference>
<dbReference type="STRING" id="321614.Q0UC99"/>
<organism evidence="1 2">
    <name type="scientific">Phaeosphaeria nodorum (strain SN15 / ATCC MYA-4574 / FGSC 10173)</name>
    <name type="common">Glume blotch fungus</name>
    <name type="synonym">Parastagonospora nodorum</name>
    <dbReference type="NCBI Taxonomy" id="321614"/>
    <lineage>
        <taxon>Eukaryota</taxon>
        <taxon>Fungi</taxon>
        <taxon>Dikarya</taxon>
        <taxon>Ascomycota</taxon>
        <taxon>Pezizomycotina</taxon>
        <taxon>Dothideomycetes</taxon>
        <taxon>Pleosporomycetidae</taxon>
        <taxon>Pleosporales</taxon>
        <taxon>Pleosporineae</taxon>
        <taxon>Phaeosphaeriaceae</taxon>
        <taxon>Parastagonospora</taxon>
    </lineage>
</organism>
<dbReference type="Proteomes" id="UP000001055">
    <property type="component" value="Unassembled WGS sequence"/>
</dbReference>
<evidence type="ECO:0008006" key="3">
    <source>
        <dbReference type="Google" id="ProtNLM"/>
    </source>
</evidence>
<accession>Q0UC99</accession>
<dbReference type="AlphaFoldDB" id="Q0UC99"/>
<name>Q0UC99_PHANO</name>
<evidence type="ECO:0000313" key="2">
    <source>
        <dbReference type="Proteomes" id="UP000001055"/>
    </source>
</evidence>
<dbReference type="KEGG" id="pno:SNOG_10615"/>
<proteinExistence type="predicted"/>
<dbReference type="VEuPathDB" id="FungiDB:JI435_106150"/>